<dbReference type="PANTHER" id="PTHR12784:SF28">
    <property type="entry name" value="PROTEIN SICKIE"/>
    <property type="match status" value="1"/>
</dbReference>
<evidence type="ECO:0000256" key="1">
    <source>
        <dbReference type="SAM" id="Coils"/>
    </source>
</evidence>
<reference evidence="3 4" key="1">
    <citation type="journal article" date="2019" name="Gigascience">
        <title>Whole-genome sequence of the oriental lung fluke Paragonimus westermani.</title>
        <authorList>
            <person name="Oey H."/>
            <person name="Zakrzewski M."/>
            <person name="Narain K."/>
            <person name="Devi K.R."/>
            <person name="Agatsuma T."/>
            <person name="Nawaratna S."/>
            <person name="Gobert G.N."/>
            <person name="Jones M.K."/>
            <person name="Ragan M.A."/>
            <person name="McManus D.P."/>
            <person name="Krause L."/>
        </authorList>
    </citation>
    <scope>NUCLEOTIDE SEQUENCE [LARGE SCALE GENOMIC DNA]</scope>
    <source>
        <strain evidence="3 4">IND2009</strain>
    </source>
</reference>
<feature type="compositionally biased region" description="Polar residues" evidence="2">
    <location>
        <begin position="740"/>
        <end position="768"/>
    </location>
</feature>
<dbReference type="EMBL" id="QNGE01001079">
    <property type="protein sequence ID" value="KAA3678505.1"/>
    <property type="molecule type" value="Genomic_DNA"/>
</dbReference>
<dbReference type="AlphaFoldDB" id="A0A5J4NS93"/>
<feature type="compositionally biased region" description="Polar residues" evidence="2">
    <location>
        <begin position="650"/>
        <end position="685"/>
    </location>
</feature>
<evidence type="ECO:0008006" key="5">
    <source>
        <dbReference type="Google" id="ProtNLM"/>
    </source>
</evidence>
<protein>
    <recommendedName>
        <fullName evidence="5">Neuron navigator 2</fullName>
    </recommendedName>
</protein>
<feature type="region of interest" description="Disordered" evidence="2">
    <location>
        <begin position="341"/>
        <end position="361"/>
    </location>
</feature>
<sequence>MACVRQTASIGDSGICQRMRISTHVDLVHAPSQPLDPRMRRRSFVWNPSNEQIRTGYWLWNAVPDDSAVNPSKFSVPVRRRSMSQTPLRTHSGFSIPETSTTPNSNYLASSSSSESSATPPPPPAPFADEPREKTEVDTEKAISLTEERPVHTSTPIAVRRHMPCDEVKTTNLVAIHSTCNSGSFRRNSVITAPYLPAGSPNDCRPKERVRAVPNKYAAALYPSSQSDFTVNHLPPFQPCFVYATRMQSAVSLQGLDRACQLRSHHCIGSQQVIRPKLVMGLRDLSNVNRLVAWPNRGGIHIGHPSQTKSQTLTPNWNMCSTFPSNNHHSRIHSVPTELPQSYSIQPSPIPSVRRPDPGRRFRMTDRRRTFWGTPGAAAGYIPIVQSGSTFGPLNGDPFDTTASTTTLLCDSSSADDQTTLNKTDPGGLQNVCSDSGVDLAEVDSVDSKPNNVNSRTSEITRSSRRHKSFSIRRAQVVSAFEQSLNSMSQRLQMLTHTTTRKDTELHELRATIHALRSQSGLGLSKLFRTNDNTGADRISGQVECVEVNDVESTTIPSEQSADELQSQSNSDHPGRPCLPPEGTNQKSAHLGLRTSEAGANKSGWFRSSIEKAFRKKSPSTSLSSGPGTAVSARPSMDSPLMSPVHSGNCRMTTASSVSQAQENLQLGHRSSQSQPAEFNPQPANRINGCTGLSPSDSSTSSSSWSASGTSAGAGIGHITGDKNPHDLLTSGLNGLMELQTPQSNRHPTLRIPSTTVESPLQSSESDSILESTTLTHANKDCSVEAISTLPLAPPLLSSFGHVAQTVAAGSTLHSKEHVSQPDSHREHTLEAELARLRQQLNERELKLTDVQLEALASTHQVNQLRDQITRMYTELQHLRSDNERLQKLITNHDAPSSTCVTEKGDKPISQTTVGQLPVSPKEQTTPSNSAIAKESGRFV</sequence>
<comment type="caution">
    <text evidence="3">The sequence shown here is derived from an EMBL/GenBank/DDBJ whole genome shotgun (WGS) entry which is preliminary data.</text>
</comment>
<feature type="compositionally biased region" description="Polar residues" evidence="2">
    <location>
        <begin position="922"/>
        <end position="931"/>
    </location>
</feature>
<gene>
    <name evidence="3" type="ORF">DEA37_0000328</name>
</gene>
<feature type="compositionally biased region" description="Polar residues" evidence="2">
    <location>
        <begin position="83"/>
        <end position="108"/>
    </location>
</feature>
<evidence type="ECO:0000256" key="2">
    <source>
        <dbReference type="SAM" id="MobiDB-lite"/>
    </source>
</evidence>
<keyword evidence="4" id="KW-1185">Reference proteome</keyword>
<dbReference type="InterPro" id="IPR039041">
    <property type="entry name" value="Nav/unc-53"/>
</dbReference>
<feature type="coiled-coil region" evidence="1">
    <location>
        <begin position="827"/>
        <end position="889"/>
    </location>
</feature>
<keyword evidence="1" id="KW-0175">Coiled coil</keyword>
<feature type="compositionally biased region" description="Low complexity" evidence="2">
    <location>
        <begin position="109"/>
        <end position="118"/>
    </location>
</feature>
<name>A0A5J4NS93_9TREM</name>
<evidence type="ECO:0000313" key="4">
    <source>
        <dbReference type="Proteomes" id="UP000324629"/>
    </source>
</evidence>
<dbReference type="Proteomes" id="UP000324629">
    <property type="component" value="Unassembled WGS sequence"/>
</dbReference>
<feature type="region of interest" description="Disordered" evidence="2">
    <location>
        <begin position="896"/>
        <end position="940"/>
    </location>
</feature>
<accession>A0A5J4NS93</accession>
<feature type="region of interest" description="Disordered" evidence="2">
    <location>
        <begin position="553"/>
        <end position="589"/>
    </location>
</feature>
<feature type="compositionally biased region" description="Polar residues" evidence="2">
    <location>
        <begin position="553"/>
        <end position="572"/>
    </location>
</feature>
<proteinExistence type="predicted"/>
<feature type="compositionally biased region" description="Low complexity" evidence="2">
    <location>
        <begin position="691"/>
        <end position="711"/>
    </location>
</feature>
<feature type="region of interest" description="Disordered" evidence="2">
    <location>
        <begin position="70"/>
        <end position="153"/>
    </location>
</feature>
<feature type="compositionally biased region" description="Basic and acidic residues" evidence="2">
    <location>
        <begin position="129"/>
        <end position="151"/>
    </location>
</feature>
<evidence type="ECO:0000313" key="3">
    <source>
        <dbReference type="EMBL" id="KAA3678505.1"/>
    </source>
</evidence>
<feature type="region of interest" description="Disordered" evidence="2">
    <location>
        <begin position="448"/>
        <end position="467"/>
    </location>
</feature>
<dbReference type="PANTHER" id="PTHR12784">
    <property type="entry name" value="STEERIN"/>
    <property type="match status" value="1"/>
</dbReference>
<organism evidence="3 4">
    <name type="scientific">Paragonimus westermani</name>
    <dbReference type="NCBI Taxonomy" id="34504"/>
    <lineage>
        <taxon>Eukaryota</taxon>
        <taxon>Metazoa</taxon>
        <taxon>Spiralia</taxon>
        <taxon>Lophotrochozoa</taxon>
        <taxon>Platyhelminthes</taxon>
        <taxon>Trematoda</taxon>
        <taxon>Digenea</taxon>
        <taxon>Plagiorchiida</taxon>
        <taxon>Troglotremata</taxon>
        <taxon>Troglotrematidae</taxon>
        <taxon>Paragonimus</taxon>
    </lineage>
</organism>
<dbReference type="GO" id="GO:0022008">
    <property type="term" value="P:neurogenesis"/>
    <property type="evidence" value="ECO:0007669"/>
    <property type="project" value="InterPro"/>
</dbReference>
<feature type="compositionally biased region" description="Low complexity" evidence="2">
    <location>
        <begin position="619"/>
        <end position="629"/>
    </location>
</feature>
<feature type="region of interest" description="Disordered" evidence="2">
    <location>
        <begin position="616"/>
        <end position="768"/>
    </location>
</feature>